<evidence type="ECO:0000256" key="4">
    <source>
        <dbReference type="ARBA" id="ARBA00022692"/>
    </source>
</evidence>
<dbReference type="FunFam" id="2.10.50.30:FF:000002">
    <property type="entry name" value="Vomeronasal 2 receptor, h1"/>
    <property type="match status" value="1"/>
</dbReference>
<evidence type="ECO:0000256" key="5">
    <source>
        <dbReference type="ARBA" id="ARBA00022729"/>
    </source>
</evidence>
<dbReference type="InterPro" id="IPR017979">
    <property type="entry name" value="GPCR_3_CS"/>
</dbReference>
<feature type="chain" id="PRO_5043968211" evidence="13">
    <location>
        <begin position="22"/>
        <end position="865"/>
    </location>
</feature>
<feature type="transmembrane region" description="Helical" evidence="12">
    <location>
        <begin position="603"/>
        <end position="625"/>
    </location>
</feature>
<keyword evidence="5 13" id="KW-0732">Signal</keyword>
<accession>A0AAW1BV53</accession>
<evidence type="ECO:0000256" key="12">
    <source>
        <dbReference type="SAM" id="Phobius"/>
    </source>
</evidence>
<dbReference type="CDD" id="cd15283">
    <property type="entry name" value="7tmC_V2R_pheromone"/>
    <property type="match status" value="1"/>
</dbReference>
<keyword evidence="16" id="KW-1185">Reference proteome</keyword>
<keyword evidence="3" id="KW-1003">Cell membrane</keyword>
<dbReference type="Gene3D" id="3.40.50.2300">
    <property type="match status" value="2"/>
</dbReference>
<dbReference type="Proteomes" id="UP001474421">
    <property type="component" value="Unassembled WGS sequence"/>
</dbReference>
<gene>
    <name evidence="15" type="ORF">NXF25_004642</name>
</gene>
<dbReference type="SUPFAM" id="SSF53822">
    <property type="entry name" value="Periplasmic binding protein-like I"/>
    <property type="match status" value="1"/>
</dbReference>
<evidence type="ECO:0000256" key="10">
    <source>
        <dbReference type="ARBA" id="ARBA00023180"/>
    </source>
</evidence>
<keyword evidence="4 12" id="KW-0812">Transmembrane</keyword>
<keyword evidence="7" id="KW-0297">G-protein coupled receptor</keyword>
<evidence type="ECO:0000256" key="7">
    <source>
        <dbReference type="ARBA" id="ARBA00023040"/>
    </source>
</evidence>
<sequence>MSKKMMVLLLLLYLTFGAVTTQRPGRSIQKMYPYNYYQPGDYLVAGVIPTRTAMYPTHTFTSDPSRDFFPLLERNFQHIFAILLAIEEINQNLLLLPNITLGYSLYENCFNRRTTYEATIDILSSSHEMVPNFKCGREEILLAVIQGGDFETFFQMATMLSIYKIPQLTYGFCNHILNDKTQFPSSFWMSPKETPQYVGIIKLLLHFQWTWVGLVAPKHDGGDWFMRTMESMVSGTGICVAFTFKIPQIHIEKINDYYEELSHFDAVLTHGTSNVLIYYGDLDTMLLLPLILFNIEEVNQTPLGKVWISTALWGFTLSTTFRYGDIKPFHGTLTFAIQGNQRSKFHDLILIQDDSLELVWSEMFDFHDSNYRLSRKTWKRGLVRRNMAGFLPSWPEKGMSPESYNIYHAIYAVAHALQDVLTSLSSHVVISREDKVDLPKLLQPWQLHPFLKTVRFNTIIGEELFFDEDGELVANYDIVNLVVFPNKSAVRKTVGRLESQVSTGLVISIQEEAIVWPSSFNQTRPRSVCMEFCQPGYHKVIPEGRQVCCHDCAPCREGTISTQTDAVDCHECSKTKYPNNGRDQCIHKIIVFLAYDEPLGITLSFFALCLSITTILILGIFIKYLDTPLVKANNQMLTYTILVSLLFCFLASFLFIGPPQKVTCLLRQTAFSIIFSIAVSAVLAKTLIVVLAFMVTKPGNKMNTWLGKNLAMAVVFSGSIIQCGICMIWIGICPPFPELDTDSQITQLVLQCNEGSVAMFYSALGYMGILAVICFTVAFLARELPGGFNETKLITFSMLVFCSVWVSFVPSYLSTKGKYMVAVQVFSILASSAGLVGCIFLPKCYIIVLQPHLNTKEHLMMKRRK</sequence>
<dbReference type="PANTHER" id="PTHR24061:SF599">
    <property type="entry name" value="G-PROTEIN COUPLED RECEPTORS FAMILY 3 PROFILE DOMAIN-CONTAINING PROTEIN"/>
    <property type="match status" value="1"/>
</dbReference>
<evidence type="ECO:0000256" key="3">
    <source>
        <dbReference type="ARBA" id="ARBA00022475"/>
    </source>
</evidence>
<evidence type="ECO:0000313" key="15">
    <source>
        <dbReference type="EMBL" id="KAK9405868.1"/>
    </source>
</evidence>
<comment type="caution">
    <text evidence="15">The sequence shown here is derived from an EMBL/GenBank/DDBJ whole genome shotgun (WGS) entry which is preliminary data.</text>
</comment>
<dbReference type="InterPro" id="IPR028082">
    <property type="entry name" value="Peripla_BP_I"/>
</dbReference>
<dbReference type="PRINTS" id="PR00248">
    <property type="entry name" value="GPCRMGR"/>
</dbReference>
<keyword evidence="11" id="KW-0807">Transducer</keyword>
<evidence type="ECO:0000256" key="8">
    <source>
        <dbReference type="ARBA" id="ARBA00023136"/>
    </source>
</evidence>
<comment type="subcellular location">
    <subcellularLocation>
        <location evidence="1">Cell membrane</location>
        <topology evidence="1">Multi-pass membrane protein</topology>
    </subcellularLocation>
</comment>
<dbReference type="InterPro" id="IPR001828">
    <property type="entry name" value="ANF_lig-bd_rcpt"/>
</dbReference>
<evidence type="ECO:0000256" key="11">
    <source>
        <dbReference type="ARBA" id="ARBA00023224"/>
    </source>
</evidence>
<dbReference type="InterPro" id="IPR000068">
    <property type="entry name" value="GPCR_3_Ca_sens_rcpt-rel"/>
</dbReference>
<evidence type="ECO:0000313" key="16">
    <source>
        <dbReference type="Proteomes" id="UP001474421"/>
    </source>
</evidence>
<name>A0AAW1BV53_CROAD</name>
<dbReference type="EMBL" id="JAOTOJ010000002">
    <property type="protein sequence ID" value="KAK9405868.1"/>
    <property type="molecule type" value="Genomic_DNA"/>
</dbReference>
<evidence type="ECO:0000256" key="2">
    <source>
        <dbReference type="ARBA" id="ARBA00007242"/>
    </source>
</evidence>
<dbReference type="InterPro" id="IPR017978">
    <property type="entry name" value="GPCR_3_C"/>
</dbReference>
<dbReference type="FunFam" id="3.40.50.2300:FF:000024">
    <property type="entry name" value="Vomeronasal 2, receptor 73"/>
    <property type="match status" value="1"/>
</dbReference>
<protein>
    <submittedName>
        <fullName evidence="15">Type-2 vomeronasal receptor</fullName>
    </submittedName>
</protein>
<dbReference type="Pfam" id="PF07562">
    <property type="entry name" value="NCD3G"/>
    <property type="match status" value="1"/>
</dbReference>
<reference evidence="15 16" key="1">
    <citation type="journal article" date="2024" name="Proc. Natl. Acad. Sci. U.S.A.">
        <title>The genetic regulatory architecture and epigenomic basis for age-related changes in rattlesnake venom.</title>
        <authorList>
            <person name="Hogan M.P."/>
            <person name="Holding M.L."/>
            <person name="Nystrom G.S."/>
            <person name="Colston T.J."/>
            <person name="Bartlett D.A."/>
            <person name="Mason A.J."/>
            <person name="Ellsworth S.A."/>
            <person name="Rautsaw R.M."/>
            <person name="Lawrence K.C."/>
            <person name="Strickland J.L."/>
            <person name="He B."/>
            <person name="Fraser P."/>
            <person name="Margres M.J."/>
            <person name="Gilbert D.M."/>
            <person name="Gibbs H.L."/>
            <person name="Parkinson C.L."/>
            <person name="Rokyta D.R."/>
        </authorList>
    </citation>
    <scope>NUCLEOTIDE SEQUENCE [LARGE SCALE GENOMIC DNA]</scope>
    <source>
        <strain evidence="15">DRR0105</strain>
    </source>
</reference>
<comment type="similarity">
    <text evidence="2">Belongs to the G-protein coupled receptor 3 family.</text>
</comment>
<evidence type="ECO:0000256" key="6">
    <source>
        <dbReference type="ARBA" id="ARBA00022989"/>
    </source>
</evidence>
<dbReference type="Gene3D" id="2.10.50.30">
    <property type="entry name" value="GPCR, family 3, nine cysteines domain"/>
    <property type="match status" value="1"/>
</dbReference>
<feature type="transmembrane region" description="Helical" evidence="12">
    <location>
        <begin position="758"/>
        <end position="781"/>
    </location>
</feature>
<keyword evidence="9 15" id="KW-0675">Receptor</keyword>
<organism evidence="15 16">
    <name type="scientific">Crotalus adamanteus</name>
    <name type="common">Eastern diamondback rattlesnake</name>
    <dbReference type="NCBI Taxonomy" id="8729"/>
    <lineage>
        <taxon>Eukaryota</taxon>
        <taxon>Metazoa</taxon>
        <taxon>Chordata</taxon>
        <taxon>Craniata</taxon>
        <taxon>Vertebrata</taxon>
        <taxon>Euteleostomi</taxon>
        <taxon>Lepidosauria</taxon>
        <taxon>Squamata</taxon>
        <taxon>Bifurcata</taxon>
        <taxon>Unidentata</taxon>
        <taxon>Episquamata</taxon>
        <taxon>Toxicofera</taxon>
        <taxon>Serpentes</taxon>
        <taxon>Colubroidea</taxon>
        <taxon>Viperidae</taxon>
        <taxon>Crotalinae</taxon>
        <taxon>Crotalus</taxon>
    </lineage>
</organism>
<feature type="transmembrane region" description="Helical" evidence="12">
    <location>
        <begin position="637"/>
        <end position="657"/>
    </location>
</feature>
<dbReference type="PROSITE" id="PS00981">
    <property type="entry name" value="G_PROTEIN_RECEP_F3_3"/>
    <property type="match status" value="1"/>
</dbReference>
<feature type="transmembrane region" description="Helical" evidence="12">
    <location>
        <begin position="819"/>
        <end position="841"/>
    </location>
</feature>
<dbReference type="Pfam" id="PF00003">
    <property type="entry name" value="7tm_3"/>
    <property type="match status" value="1"/>
</dbReference>
<evidence type="ECO:0000256" key="9">
    <source>
        <dbReference type="ARBA" id="ARBA00023170"/>
    </source>
</evidence>
<keyword evidence="10" id="KW-0325">Glycoprotein</keyword>
<dbReference type="Pfam" id="PF01094">
    <property type="entry name" value="ANF_receptor"/>
    <property type="match status" value="1"/>
</dbReference>
<feature type="transmembrane region" description="Helical" evidence="12">
    <location>
        <begin position="793"/>
        <end position="813"/>
    </location>
</feature>
<evidence type="ECO:0000256" key="13">
    <source>
        <dbReference type="SAM" id="SignalP"/>
    </source>
</evidence>
<dbReference type="AlphaFoldDB" id="A0AAW1BV53"/>
<evidence type="ECO:0000259" key="14">
    <source>
        <dbReference type="PROSITE" id="PS50259"/>
    </source>
</evidence>
<keyword evidence="8 12" id="KW-0472">Membrane</keyword>
<dbReference type="InterPro" id="IPR011500">
    <property type="entry name" value="GPCR_3_9-Cys_dom"/>
</dbReference>
<feature type="domain" description="G-protein coupled receptors family 3 profile" evidence="14">
    <location>
        <begin position="599"/>
        <end position="863"/>
    </location>
</feature>
<proteinExistence type="inferred from homology"/>
<keyword evidence="6 12" id="KW-1133">Transmembrane helix</keyword>
<dbReference type="PROSITE" id="PS50259">
    <property type="entry name" value="G_PROTEIN_RECEP_F3_4"/>
    <property type="match status" value="1"/>
</dbReference>
<dbReference type="InterPro" id="IPR038550">
    <property type="entry name" value="GPCR_3_9-Cys_sf"/>
</dbReference>
<dbReference type="GO" id="GO:0004930">
    <property type="term" value="F:G protein-coupled receptor activity"/>
    <property type="evidence" value="ECO:0007669"/>
    <property type="project" value="UniProtKB-KW"/>
</dbReference>
<dbReference type="PRINTS" id="PR01535">
    <property type="entry name" value="VOMERONASL2R"/>
</dbReference>
<feature type="signal peptide" evidence="13">
    <location>
        <begin position="1"/>
        <end position="21"/>
    </location>
</feature>
<feature type="transmembrane region" description="Helical" evidence="12">
    <location>
        <begin position="706"/>
        <end position="732"/>
    </location>
</feature>
<dbReference type="PANTHER" id="PTHR24061">
    <property type="entry name" value="CALCIUM-SENSING RECEPTOR-RELATED"/>
    <property type="match status" value="1"/>
</dbReference>
<dbReference type="GO" id="GO:0005886">
    <property type="term" value="C:plasma membrane"/>
    <property type="evidence" value="ECO:0007669"/>
    <property type="project" value="UniProtKB-SubCell"/>
</dbReference>
<dbReference type="InterPro" id="IPR000337">
    <property type="entry name" value="GPCR_3"/>
</dbReference>
<feature type="transmembrane region" description="Helical" evidence="12">
    <location>
        <begin position="669"/>
        <end position="694"/>
    </location>
</feature>
<evidence type="ECO:0000256" key="1">
    <source>
        <dbReference type="ARBA" id="ARBA00004651"/>
    </source>
</evidence>
<dbReference type="InterPro" id="IPR004073">
    <property type="entry name" value="GPCR_3_vmron_rcpt_2"/>
</dbReference>